<reference evidence="1 2" key="1">
    <citation type="journal article" date="2017" name="Plant Biotechnol. J.">
        <title>A comprehensive draft genome sequence for lupin (Lupinus angustifolius), an emerging health food: insights into plant-microbe interactions and legume evolution.</title>
        <authorList>
            <person name="Hane J.K."/>
            <person name="Ming Y."/>
            <person name="Kamphuis L.G."/>
            <person name="Nelson M.N."/>
            <person name="Garg G."/>
            <person name="Atkins C.A."/>
            <person name="Bayer P.E."/>
            <person name="Bravo A."/>
            <person name="Bringans S."/>
            <person name="Cannon S."/>
            <person name="Edwards D."/>
            <person name="Foley R."/>
            <person name="Gao L.L."/>
            <person name="Harrison M.J."/>
            <person name="Huang W."/>
            <person name="Hurgobin B."/>
            <person name="Li S."/>
            <person name="Liu C.W."/>
            <person name="McGrath A."/>
            <person name="Morahan G."/>
            <person name="Murray J."/>
            <person name="Weller J."/>
            <person name="Jian J."/>
            <person name="Singh K.B."/>
        </authorList>
    </citation>
    <scope>NUCLEOTIDE SEQUENCE [LARGE SCALE GENOMIC DNA]</scope>
    <source>
        <strain evidence="2">cv. Tanjil</strain>
        <tissue evidence="1">Whole plant</tissue>
    </source>
</reference>
<protein>
    <submittedName>
        <fullName evidence="1">Uncharacterized protein</fullName>
    </submittedName>
</protein>
<proteinExistence type="predicted"/>
<gene>
    <name evidence="1" type="ORF">TanjilG_24111</name>
</gene>
<evidence type="ECO:0000313" key="1">
    <source>
        <dbReference type="EMBL" id="OIV89257.1"/>
    </source>
</evidence>
<evidence type="ECO:0000313" key="2">
    <source>
        <dbReference type="Proteomes" id="UP000188354"/>
    </source>
</evidence>
<accession>A0A1J7G4K1</accession>
<dbReference type="EMBL" id="KV862330">
    <property type="protein sequence ID" value="OIV89257.1"/>
    <property type="molecule type" value="Genomic_DNA"/>
</dbReference>
<organism evidence="1 2">
    <name type="scientific">Lupinus angustifolius</name>
    <name type="common">Narrow-leaved blue lupine</name>
    <dbReference type="NCBI Taxonomy" id="3871"/>
    <lineage>
        <taxon>Eukaryota</taxon>
        <taxon>Viridiplantae</taxon>
        <taxon>Streptophyta</taxon>
        <taxon>Embryophyta</taxon>
        <taxon>Tracheophyta</taxon>
        <taxon>Spermatophyta</taxon>
        <taxon>Magnoliopsida</taxon>
        <taxon>eudicotyledons</taxon>
        <taxon>Gunneridae</taxon>
        <taxon>Pentapetalae</taxon>
        <taxon>rosids</taxon>
        <taxon>fabids</taxon>
        <taxon>Fabales</taxon>
        <taxon>Fabaceae</taxon>
        <taxon>Papilionoideae</taxon>
        <taxon>50 kb inversion clade</taxon>
        <taxon>genistoids sensu lato</taxon>
        <taxon>core genistoids</taxon>
        <taxon>Genisteae</taxon>
        <taxon>Lupinus</taxon>
    </lineage>
</organism>
<sequence>MGLVFGAGTTIEVAPPPMRPFRFGVYHRWLLGSYPGENEKMELGIIISF</sequence>
<dbReference type="Proteomes" id="UP000188354">
    <property type="component" value="Unassembled WGS sequence"/>
</dbReference>
<dbReference type="AlphaFoldDB" id="A0A1J7G4K1"/>
<keyword evidence="2" id="KW-1185">Reference proteome</keyword>
<dbReference type="Gramene" id="OIV89257">
    <property type="protein sequence ID" value="OIV89257"/>
    <property type="gene ID" value="TanjilG_24111"/>
</dbReference>
<name>A0A1J7G4K1_LUPAN</name>